<proteinExistence type="inferred from homology"/>
<dbReference type="InterPro" id="IPR002401">
    <property type="entry name" value="Cyt_P450_E_grp-I"/>
</dbReference>
<dbReference type="PRINTS" id="PR00463">
    <property type="entry name" value="EP450I"/>
</dbReference>
<keyword evidence="6 12" id="KW-0479">Metal-binding</keyword>
<evidence type="ECO:0000256" key="11">
    <source>
        <dbReference type="ARBA" id="ARBA00023136"/>
    </source>
</evidence>
<evidence type="ECO:0000256" key="5">
    <source>
        <dbReference type="ARBA" id="ARBA00022692"/>
    </source>
</evidence>
<keyword evidence="10 13" id="KW-0503">Monooxygenase</keyword>
<dbReference type="PRINTS" id="PR00385">
    <property type="entry name" value="P450"/>
</dbReference>
<accession>A0A3D8QHX8</accession>
<evidence type="ECO:0000256" key="4">
    <source>
        <dbReference type="ARBA" id="ARBA00022617"/>
    </source>
</evidence>
<evidence type="ECO:0000256" key="1">
    <source>
        <dbReference type="ARBA" id="ARBA00001971"/>
    </source>
</evidence>
<evidence type="ECO:0000256" key="13">
    <source>
        <dbReference type="RuleBase" id="RU000461"/>
    </source>
</evidence>
<keyword evidence="4 12" id="KW-0349">Heme</keyword>
<keyword evidence="11" id="KW-0472">Membrane</keyword>
<keyword evidence="9 12" id="KW-0408">Iron</keyword>
<evidence type="ECO:0000313" key="14">
    <source>
        <dbReference type="EMBL" id="RDW61379.1"/>
    </source>
</evidence>
<evidence type="ECO:0000256" key="3">
    <source>
        <dbReference type="ARBA" id="ARBA00010617"/>
    </source>
</evidence>
<reference evidence="14 15" key="1">
    <citation type="journal article" date="2018" name="IMA Fungus">
        <title>IMA Genome-F 9: Draft genome sequence of Annulohypoxylon stygium, Aspergillus mulundensis, Berkeleyomyces basicola (syn. Thielaviopsis basicola), Ceratocystis smalleyi, two Cercospora beticola strains, Coleophoma cylindrospora, Fusarium fracticaudum, Phialophora cf. hyalina, and Morchella septimelata.</title>
        <authorList>
            <person name="Wingfield B.D."/>
            <person name="Bills G.F."/>
            <person name="Dong Y."/>
            <person name="Huang W."/>
            <person name="Nel W.J."/>
            <person name="Swalarsk-Parry B.S."/>
            <person name="Vaghefi N."/>
            <person name="Wilken P.M."/>
            <person name="An Z."/>
            <person name="de Beer Z.W."/>
            <person name="De Vos L."/>
            <person name="Chen L."/>
            <person name="Duong T.A."/>
            <person name="Gao Y."/>
            <person name="Hammerbacher A."/>
            <person name="Kikkert J.R."/>
            <person name="Li Y."/>
            <person name="Li H."/>
            <person name="Li K."/>
            <person name="Li Q."/>
            <person name="Liu X."/>
            <person name="Ma X."/>
            <person name="Naidoo K."/>
            <person name="Pethybridge S.J."/>
            <person name="Sun J."/>
            <person name="Steenkamp E.T."/>
            <person name="van der Nest M.A."/>
            <person name="van Wyk S."/>
            <person name="Wingfield M.J."/>
            <person name="Xiong C."/>
            <person name="Yue Q."/>
            <person name="Zhang X."/>
        </authorList>
    </citation>
    <scope>NUCLEOTIDE SEQUENCE [LARGE SCALE GENOMIC DNA]</scope>
    <source>
        <strain evidence="14 15">BP5796</strain>
    </source>
</reference>
<dbReference type="PANTHER" id="PTHR24305">
    <property type="entry name" value="CYTOCHROME P450"/>
    <property type="match status" value="1"/>
</dbReference>
<dbReference type="EMBL" id="PDLN01000018">
    <property type="protein sequence ID" value="RDW61379.1"/>
    <property type="molecule type" value="Genomic_DNA"/>
</dbReference>
<evidence type="ECO:0000313" key="15">
    <source>
        <dbReference type="Proteomes" id="UP000256328"/>
    </source>
</evidence>
<feature type="binding site" description="axial binding residue" evidence="12">
    <location>
        <position position="436"/>
    </location>
    <ligand>
        <name>heme</name>
        <dbReference type="ChEBI" id="CHEBI:30413"/>
    </ligand>
    <ligandPart>
        <name>Fe</name>
        <dbReference type="ChEBI" id="CHEBI:18248"/>
    </ligandPart>
</feature>
<comment type="similarity">
    <text evidence="3 13">Belongs to the cytochrome P450 family.</text>
</comment>
<keyword evidence="7" id="KW-1133">Transmembrane helix</keyword>
<dbReference type="GO" id="GO:0016020">
    <property type="term" value="C:membrane"/>
    <property type="evidence" value="ECO:0007669"/>
    <property type="project" value="UniProtKB-SubCell"/>
</dbReference>
<keyword evidence="8 13" id="KW-0560">Oxidoreductase</keyword>
<keyword evidence="5" id="KW-0812">Transmembrane</keyword>
<dbReference type="FunFam" id="1.10.630.10:FF:000069">
    <property type="entry name" value="Cytochrome P450, putative (Eurofung)"/>
    <property type="match status" value="1"/>
</dbReference>
<dbReference type="GO" id="GO:0020037">
    <property type="term" value="F:heme binding"/>
    <property type="evidence" value="ECO:0007669"/>
    <property type="project" value="InterPro"/>
</dbReference>
<dbReference type="AlphaFoldDB" id="A0A3D8QHX8"/>
<dbReference type="Pfam" id="PF00067">
    <property type="entry name" value="p450"/>
    <property type="match status" value="1"/>
</dbReference>
<dbReference type="PANTHER" id="PTHR24305:SF157">
    <property type="entry name" value="N-ACETYLTRYPTOPHAN 6-HYDROXYLASE IVOC-RELATED"/>
    <property type="match status" value="1"/>
</dbReference>
<comment type="cofactor">
    <cofactor evidence="1 12">
        <name>heme</name>
        <dbReference type="ChEBI" id="CHEBI:30413"/>
    </cofactor>
</comment>
<dbReference type="Gene3D" id="1.10.630.10">
    <property type="entry name" value="Cytochrome P450"/>
    <property type="match status" value="1"/>
</dbReference>
<dbReference type="GO" id="GO:0016705">
    <property type="term" value="F:oxidoreductase activity, acting on paired donors, with incorporation or reduction of molecular oxygen"/>
    <property type="evidence" value="ECO:0007669"/>
    <property type="project" value="InterPro"/>
</dbReference>
<evidence type="ECO:0008006" key="16">
    <source>
        <dbReference type="Google" id="ProtNLM"/>
    </source>
</evidence>
<sequence>MAFVAVLGALIVALALQLVYGAYWRLYRSPLSQFPGPKLAAVTGWYEFYWNIWRGGEFLWEIQRMHQKYGPIVRINPWEIHVNDPDWYDELYAGGAKRRDKYLWFTAGSGSPYSTFETTPHDVHRLRRAAINPFFSKKSIVAIEPIILTQISSLGSLFRGYLASGKVLDLRVAYSSLTLDIISAYCFGKSWNCLKDEAKGEEWKNTLDVIFENANLGMHFPWLLTLINMLPDSLANAVIRHHRNTRKHVTAVLKHEDDKSEDQSSIFHVLRDGDLPAHEKTVQRLSDEGNILIGAGAETTAQVLAVISYHLLANPEVLRRLRAELDTAMPNGDAGVKWTQLEQLPYLTAILNEGLRMASPALTRLPRIAPNEELVYGKWSIPAGTPVSMTYYFTHYNSKIYPSPFEFNPDRWIDATQSGVRLDKYLVPFSKGSRNCVGINLAWAELYLAAAIVFRKFDMELYETGRADVDIARDCFVSQPKKGSQGIRVKIVGERS</sequence>
<evidence type="ECO:0000256" key="7">
    <source>
        <dbReference type="ARBA" id="ARBA00022989"/>
    </source>
</evidence>
<evidence type="ECO:0000256" key="6">
    <source>
        <dbReference type="ARBA" id="ARBA00022723"/>
    </source>
</evidence>
<dbReference type="OrthoDB" id="3945418at2759"/>
<dbReference type="Proteomes" id="UP000256328">
    <property type="component" value="Unassembled WGS sequence"/>
</dbReference>
<dbReference type="InterPro" id="IPR036396">
    <property type="entry name" value="Cyt_P450_sf"/>
</dbReference>
<evidence type="ECO:0000256" key="2">
    <source>
        <dbReference type="ARBA" id="ARBA00004167"/>
    </source>
</evidence>
<dbReference type="InterPro" id="IPR017972">
    <property type="entry name" value="Cyt_P450_CS"/>
</dbReference>
<name>A0A3D8QHX8_9HELO</name>
<keyword evidence="15" id="KW-1185">Reference proteome</keyword>
<dbReference type="GO" id="GO:0005506">
    <property type="term" value="F:iron ion binding"/>
    <property type="evidence" value="ECO:0007669"/>
    <property type="project" value="InterPro"/>
</dbReference>
<dbReference type="InterPro" id="IPR001128">
    <property type="entry name" value="Cyt_P450"/>
</dbReference>
<comment type="subcellular location">
    <subcellularLocation>
        <location evidence="2">Membrane</location>
        <topology evidence="2">Single-pass membrane protein</topology>
    </subcellularLocation>
</comment>
<evidence type="ECO:0000256" key="10">
    <source>
        <dbReference type="ARBA" id="ARBA00023033"/>
    </source>
</evidence>
<dbReference type="SUPFAM" id="SSF48264">
    <property type="entry name" value="Cytochrome P450"/>
    <property type="match status" value="1"/>
</dbReference>
<gene>
    <name evidence="14" type="ORF">BP5796_11271</name>
</gene>
<evidence type="ECO:0000256" key="12">
    <source>
        <dbReference type="PIRSR" id="PIRSR602401-1"/>
    </source>
</evidence>
<comment type="caution">
    <text evidence="14">The sequence shown here is derived from an EMBL/GenBank/DDBJ whole genome shotgun (WGS) entry which is preliminary data.</text>
</comment>
<evidence type="ECO:0000256" key="8">
    <source>
        <dbReference type="ARBA" id="ARBA00023002"/>
    </source>
</evidence>
<protein>
    <recommendedName>
        <fullName evidence="16">Cytochrome P450</fullName>
    </recommendedName>
</protein>
<organism evidence="14 15">
    <name type="scientific">Coleophoma crateriformis</name>
    <dbReference type="NCBI Taxonomy" id="565419"/>
    <lineage>
        <taxon>Eukaryota</taxon>
        <taxon>Fungi</taxon>
        <taxon>Dikarya</taxon>
        <taxon>Ascomycota</taxon>
        <taxon>Pezizomycotina</taxon>
        <taxon>Leotiomycetes</taxon>
        <taxon>Helotiales</taxon>
        <taxon>Dermateaceae</taxon>
        <taxon>Coleophoma</taxon>
    </lineage>
</organism>
<dbReference type="InterPro" id="IPR050121">
    <property type="entry name" value="Cytochrome_P450_monoxygenase"/>
</dbReference>
<evidence type="ECO:0000256" key="9">
    <source>
        <dbReference type="ARBA" id="ARBA00023004"/>
    </source>
</evidence>
<dbReference type="GO" id="GO:0004497">
    <property type="term" value="F:monooxygenase activity"/>
    <property type="evidence" value="ECO:0007669"/>
    <property type="project" value="UniProtKB-KW"/>
</dbReference>
<dbReference type="PROSITE" id="PS00086">
    <property type="entry name" value="CYTOCHROME_P450"/>
    <property type="match status" value="1"/>
</dbReference>
<dbReference type="CDD" id="cd11062">
    <property type="entry name" value="CYP58-like"/>
    <property type="match status" value="1"/>
</dbReference>